<dbReference type="EMBL" id="QKRA01000001">
    <property type="protein sequence ID" value="RDL45528.1"/>
    <property type="molecule type" value="Genomic_DNA"/>
</dbReference>
<name>A0A370UCN5_9GAMM</name>
<organism evidence="2 3">
    <name type="scientific">Marinomonas piezotolerans</name>
    <dbReference type="NCBI Taxonomy" id="2213058"/>
    <lineage>
        <taxon>Bacteria</taxon>
        <taxon>Pseudomonadati</taxon>
        <taxon>Pseudomonadota</taxon>
        <taxon>Gammaproteobacteria</taxon>
        <taxon>Oceanospirillales</taxon>
        <taxon>Oceanospirillaceae</taxon>
        <taxon>Marinomonas</taxon>
    </lineage>
</organism>
<reference evidence="2 3" key="1">
    <citation type="submission" date="2018-06" db="EMBL/GenBank/DDBJ databases">
        <title>Marinomonas sp. YLB-05 draft genome sequence.</title>
        <authorList>
            <person name="Yu L."/>
            <person name="Tang X."/>
        </authorList>
    </citation>
    <scope>NUCLEOTIDE SEQUENCE [LARGE SCALE GENOMIC DNA]</scope>
    <source>
        <strain evidence="2 3">YLB-05</strain>
    </source>
</reference>
<dbReference type="RefSeq" id="WP_115466118.1">
    <property type="nucleotide sequence ID" value="NZ_QKRA01000001.1"/>
</dbReference>
<keyword evidence="3" id="KW-1185">Reference proteome</keyword>
<gene>
    <name evidence="2" type="ORF">DN730_00285</name>
</gene>
<proteinExistence type="predicted"/>
<sequence length="500" mass="56730">MAAFVDSSTYLKYGRRPPCKHDKVLAVLWPVMVHRVLYPEVKQPTMNLFQKAVLRLIRAKTHDAEDIAQLTGLHTNLIKLIQAQLVSRGWINDQATELTDNGIKAITEEDNQSEQLASGYLFQDAVTGKLWPRIDNKLKVMEASNPQSKYPEFVQDRKTGYTLKPFKPAPPKSDCSQPDTKGALNAWQDYRADYRAAKQLHSGSGIPKQIKLSGIRFQTEQPESAWILVWVTPSHDSNLWSIKDPFDIRDEAWWLKDTLPQLLENNNHLLKQLAKLIGQAEPDTQTVAEWLQSLKEQSQLHVLVNYPWAQKEPDIAAAIAVLLTRKETLEQGQDHKNDLEAAVTESQKLLEVLMQWLIKTFPANTGSLPKQSKNNHELNKKLLTALALPAFTDQVIEPLSRQSLKVAISTLRTPSSSLKGLVFAAALGSLGHDNHPFKQLTNQRLQLRKLLDLADLRNQTSHGNSRYTGKQYTEITLEIAQQHIDYALQFTEHFKEWING</sequence>
<evidence type="ECO:0000313" key="2">
    <source>
        <dbReference type="EMBL" id="RDL45528.1"/>
    </source>
</evidence>
<feature type="domain" description="PRTase associated wHTH" evidence="1">
    <location>
        <begin position="52"/>
        <end position="114"/>
    </location>
</feature>
<dbReference type="OrthoDB" id="3312272at2"/>
<dbReference type="Proteomes" id="UP000254326">
    <property type="component" value="Unassembled WGS sequence"/>
</dbReference>
<dbReference type="InterPro" id="IPR057055">
    <property type="entry name" value="wHTH-PRTase_assoc"/>
</dbReference>
<dbReference type="AlphaFoldDB" id="A0A370UCN5"/>
<evidence type="ECO:0000259" key="1">
    <source>
        <dbReference type="Pfam" id="PF24409"/>
    </source>
</evidence>
<comment type="caution">
    <text evidence="2">The sequence shown here is derived from an EMBL/GenBank/DDBJ whole genome shotgun (WGS) entry which is preliminary data.</text>
</comment>
<protein>
    <recommendedName>
        <fullName evidence="1">PRTase associated wHTH domain-containing protein</fullName>
    </recommendedName>
</protein>
<accession>A0A370UCN5</accession>
<evidence type="ECO:0000313" key="3">
    <source>
        <dbReference type="Proteomes" id="UP000254326"/>
    </source>
</evidence>
<dbReference type="Pfam" id="PF24409">
    <property type="entry name" value="wHTH-PRTase_assc"/>
    <property type="match status" value="1"/>
</dbReference>